<evidence type="ECO:0000256" key="4">
    <source>
        <dbReference type="ARBA" id="ARBA00022741"/>
    </source>
</evidence>
<evidence type="ECO:0000256" key="1">
    <source>
        <dbReference type="ARBA" id="ARBA00004430"/>
    </source>
</evidence>
<dbReference type="FunFam" id="3.40.50.300:FF:000353">
    <property type="entry name" value="Dynein axonemal heavy chain 1"/>
    <property type="match status" value="1"/>
</dbReference>
<keyword evidence="7" id="KW-0175">Coiled coil</keyword>
<dbReference type="InterPro" id="IPR035699">
    <property type="entry name" value="AAA_6"/>
</dbReference>
<dbReference type="OMA" id="PPENAYM"/>
<proteinExistence type="predicted"/>
<dbReference type="InterPro" id="IPR043157">
    <property type="entry name" value="Dynein_AAA1S"/>
</dbReference>
<dbReference type="Pfam" id="PF12774">
    <property type="entry name" value="AAA_6"/>
    <property type="match status" value="1"/>
</dbReference>
<comment type="caution">
    <text evidence="14">The sequence shown here is derived from an EMBL/GenBank/DDBJ whole genome shotgun (WGS) entry which is preliminary data.</text>
</comment>
<dbReference type="OrthoDB" id="5593012at2759"/>
<keyword evidence="10" id="KW-0206">Cytoskeleton</keyword>
<dbReference type="InterPro" id="IPR003593">
    <property type="entry name" value="AAA+_ATPase"/>
</dbReference>
<dbReference type="Gene3D" id="1.20.58.1120">
    <property type="match status" value="1"/>
</dbReference>
<evidence type="ECO:0000256" key="2">
    <source>
        <dbReference type="ARBA" id="ARBA00022490"/>
    </source>
</evidence>
<accession>A0A388MB63</accession>
<keyword evidence="9" id="KW-0505">Motor protein</keyword>
<evidence type="ECO:0000259" key="13">
    <source>
        <dbReference type="SMART" id="SM00382"/>
    </source>
</evidence>
<dbReference type="Gramene" id="GBG91689">
    <property type="protein sequence ID" value="GBG91689"/>
    <property type="gene ID" value="CBR_g53503"/>
</dbReference>
<dbReference type="Pfam" id="PF17852">
    <property type="entry name" value="Dynein_AAA_lid"/>
    <property type="match status" value="1"/>
</dbReference>
<evidence type="ECO:0000256" key="7">
    <source>
        <dbReference type="ARBA" id="ARBA00023054"/>
    </source>
</evidence>
<keyword evidence="11" id="KW-0966">Cell projection</keyword>
<dbReference type="InterPro" id="IPR041466">
    <property type="entry name" value="Dynein_AAA5_ext"/>
</dbReference>
<name>A0A388MB63_CHABU</name>
<keyword evidence="8" id="KW-0969">Cilium</keyword>
<dbReference type="GO" id="GO:0045505">
    <property type="term" value="F:dynein intermediate chain binding"/>
    <property type="evidence" value="ECO:0007669"/>
    <property type="project" value="InterPro"/>
</dbReference>
<reference evidence="14 15" key="1">
    <citation type="journal article" date="2018" name="Cell">
        <title>The Chara Genome: Secondary Complexity and Implications for Plant Terrestrialization.</title>
        <authorList>
            <person name="Nishiyama T."/>
            <person name="Sakayama H."/>
            <person name="Vries J.D."/>
            <person name="Buschmann H."/>
            <person name="Saint-Marcoux D."/>
            <person name="Ullrich K.K."/>
            <person name="Haas F.B."/>
            <person name="Vanderstraeten L."/>
            <person name="Becker D."/>
            <person name="Lang D."/>
            <person name="Vosolsobe S."/>
            <person name="Rombauts S."/>
            <person name="Wilhelmsson P.K.I."/>
            <person name="Janitza P."/>
            <person name="Kern R."/>
            <person name="Heyl A."/>
            <person name="Rumpler F."/>
            <person name="Villalobos L.I.A.C."/>
            <person name="Clay J.M."/>
            <person name="Skokan R."/>
            <person name="Toyoda A."/>
            <person name="Suzuki Y."/>
            <person name="Kagoshima H."/>
            <person name="Schijlen E."/>
            <person name="Tajeshwar N."/>
            <person name="Catarino B."/>
            <person name="Hetherington A.J."/>
            <person name="Saltykova A."/>
            <person name="Bonnot C."/>
            <person name="Breuninger H."/>
            <person name="Symeonidi A."/>
            <person name="Radhakrishnan G.V."/>
            <person name="Van Nieuwerburgh F."/>
            <person name="Deforce D."/>
            <person name="Chang C."/>
            <person name="Karol K.G."/>
            <person name="Hedrich R."/>
            <person name="Ulvskov P."/>
            <person name="Glockner G."/>
            <person name="Delwiche C.F."/>
            <person name="Petrasek J."/>
            <person name="Van de Peer Y."/>
            <person name="Friml J."/>
            <person name="Beilby M."/>
            <person name="Dolan L."/>
            <person name="Kohara Y."/>
            <person name="Sugano S."/>
            <person name="Fujiyama A."/>
            <person name="Delaux P.-M."/>
            <person name="Quint M."/>
            <person name="TheiBen G."/>
            <person name="Hagemann M."/>
            <person name="Harholt J."/>
            <person name="Dunand C."/>
            <person name="Zachgo S."/>
            <person name="Langdale J."/>
            <person name="Maumus F."/>
            <person name="Straeten D.V.D."/>
            <person name="Gould S.B."/>
            <person name="Rensing S.A."/>
        </authorList>
    </citation>
    <scope>NUCLEOTIDE SEQUENCE [LARGE SCALE GENOMIC DNA]</scope>
    <source>
        <strain evidence="14 15">S276</strain>
    </source>
</reference>
<dbReference type="FunFam" id="1.10.8.710:FF:000004">
    <property type="entry name" value="Dynein axonemal heavy chain 6"/>
    <property type="match status" value="1"/>
</dbReference>
<keyword evidence="15" id="KW-1185">Reference proteome</keyword>
<dbReference type="PANTHER" id="PTHR45703">
    <property type="entry name" value="DYNEIN HEAVY CHAIN"/>
    <property type="match status" value="1"/>
</dbReference>
<keyword evidence="3" id="KW-0493">Microtubule</keyword>
<dbReference type="Gene3D" id="1.10.8.710">
    <property type="match status" value="1"/>
</dbReference>
<evidence type="ECO:0000256" key="11">
    <source>
        <dbReference type="ARBA" id="ARBA00023273"/>
    </source>
</evidence>
<dbReference type="GO" id="GO:0007018">
    <property type="term" value="P:microtubule-based movement"/>
    <property type="evidence" value="ECO:0007669"/>
    <property type="project" value="InterPro"/>
</dbReference>
<evidence type="ECO:0000256" key="3">
    <source>
        <dbReference type="ARBA" id="ARBA00022701"/>
    </source>
</evidence>
<dbReference type="STRING" id="69332.A0A388MB63"/>
<keyword evidence="2" id="KW-0963">Cytoplasm</keyword>
<dbReference type="FunFam" id="3.40.50.300:FF:000044">
    <property type="entry name" value="Dynein heavy chain 5, axonemal"/>
    <property type="match status" value="1"/>
</dbReference>
<evidence type="ECO:0000313" key="15">
    <source>
        <dbReference type="Proteomes" id="UP000265515"/>
    </source>
</evidence>
<dbReference type="EMBL" id="BFEA01000935">
    <property type="protein sequence ID" value="GBG91689.1"/>
    <property type="molecule type" value="Genomic_DNA"/>
</dbReference>
<dbReference type="Proteomes" id="UP000265515">
    <property type="component" value="Unassembled WGS sequence"/>
</dbReference>
<dbReference type="Pfam" id="PF12775">
    <property type="entry name" value="AAA_7"/>
    <property type="match status" value="1"/>
</dbReference>
<dbReference type="SUPFAM" id="SSF52540">
    <property type="entry name" value="P-loop containing nucleoside triphosphate hydrolases"/>
    <property type="match status" value="3"/>
</dbReference>
<keyword evidence="6" id="KW-0243">Dynein</keyword>
<dbReference type="GO" id="GO:0005524">
    <property type="term" value="F:ATP binding"/>
    <property type="evidence" value="ECO:0007669"/>
    <property type="project" value="UniProtKB-KW"/>
</dbReference>
<feature type="domain" description="AAA+ ATPase" evidence="13">
    <location>
        <begin position="360"/>
        <end position="494"/>
    </location>
</feature>
<organism evidence="14 15">
    <name type="scientific">Chara braunii</name>
    <name type="common">Braun's stonewort</name>
    <dbReference type="NCBI Taxonomy" id="69332"/>
    <lineage>
        <taxon>Eukaryota</taxon>
        <taxon>Viridiplantae</taxon>
        <taxon>Streptophyta</taxon>
        <taxon>Charophyceae</taxon>
        <taxon>Charales</taxon>
        <taxon>Characeae</taxon>
        <taxon>Chara</taxon>
    </lineage>
</organism>
<dbReference type="InterPro" id="IPR027417">
    <property type="entry name" value="P-loop_NTPase"/>
</dbReference>
<evidence type="ECO:0000256" key="9">
    <source>
        <dbReference type="ARBA" id="ARBA00023175"/>
    </source>
</evidence>
<comment type="subcellular location">
    <subcellularLocation>
        <location evidence="1">Cytoplasm</location>
        <location evidence="1">Cytoskeleton</location>
        <location evidence="1">Cilium axoneme</location>
    </subcellularLocation>
</comment>
<dbReference type="Gene3D" id="1.20.920.30">
    <property type="match status" value="1"/>
</dbReference>
<dbReference type="InterPro" id="IPR026983">
    <property type="entry name" value="DHC"/>
</dbReference>
<evidence type="ECO:0000256" key="12">
    <source>
        <dbReference type="SAM" id="MobiDB-lite"/>
    </source>
</evidence>
<keyword evidence="5" id="KW-0067">ATP-binding</keyword>
<dbReference type="PANTHER" id="PTHR45703:SF35">
    <property type="entry name" value="DYNEIN HEAVY CHAIN"/>
    <property type="match status" value="1"/>
</dbReference>
<dbReference type="SMART" id="SM00382">
    <property type="entry name" value="AAA"/>
    <property type="match status" value="3"/>
</dbReference>
<evidence type="ECO:0000256" key="6">
    <source>
        <dbReference type="ARBA" id="ARBA00023017"/>
    </source>
</evidence>
<keyword evidence="4" id="KW-0547">Nucleotide-binding</keyword>
<evidence type="ECO:0000256" key="5">
    <source>
        <dbReference type="ARBA" id="ARBA00022840"/>
    </source>
</evidence>
<dbReference type="Gene3D" id="3.40.50.300">
    <property type="entry name" value="P-loop containing nucleotide triphosphate hydrolases"/>
    <property type="match status" value="3"/>
</dbReference>
<dbReference type="GO" id="GO:0030286">
    <property type="term" value="C:dynein complex"/>
    <property type="evidence" value="ECO:0007669"/>
    <property type="project" value="UniProtKB-KW"/>
</dbReference>
<dbReference type="GO" id="GO:0005874">
    <property type="term" value="C:microtubule"/>
    <property type="evidence" value="ECO:0007669"/>
    <property type="project" value="UniProtKB-KW"/>
</dbReference>
<evidence type="ECO:0000256" key="8">
    <source>
        <dbReference type="ARBA" id="ARBA00023069"/>
    </source>
</evidence>
<evidence type="ECO:0000313" key="14">
    <source>
        <dbReference type="EMBL" id="GBG91689.1"/>
    </source>
</evidence>
<sequence length="1499" mass="168400">MDVHARDVVSRLAKDGVRTEGEFQWQSELRIYWEDESCMVRIMNGSVEYGYEYLGNTSRLVITPLTDRCYRTLMSAVHLHLGGAPEGPAGTGKTETTKDLAKALARQCIVFNCSDQIDYMAMAKFFKGLAASGSWACFDEFNRIEVEVLSVIAQQVLEVQMAVQNGVKVFVFEGTELNLKPTCAIFITMNPGYAGRSELPDNLKALFRSVAMMVPDYAMISEIILYSDGYLRARECARKIVAMYRLCSEQLSSQDHYDYGMRAVITVLRAASNLKRIHPEEDEFVLTLRSLTDVNLCKFLSHDIQLFEGIVSDLFPGVTLPPPDHNHLDLAMKTNCERLGLQPSVYFLTKAAQLYEMITVRHGLMLVGLPFSGKSSVLKVLAGSISDMSAAGKGGESRVQMAFINPKAVATGQLYGQTESATQEWVDGILAVKFRQQATDNSPDRKWLILDGPVDAIWIENMNSVLDDNKKLCLSNSEVIQMSARMNMIFEVGDLSAASPATVSRCGMIYFEPHKLGFHPLLDSWIATLPASFTERARDQIRKLFLWMVPPSLHFLRHVIQEYSETMDANVVQCLLRLVEALLLDKGTETSTDPIATANSPTASASAGQQSVMRKSAIAGGAAVISKVDIDKLMLWVDSFFVFSLVWSLGCTGDMDSRRHFDLFFRRLATGVPPSGYEQLTSQKHTTLAAPMMPDAQGALVYDFMYDKWTCSWRPWMSATAGFRVPEGAQFTDIIIPTVDSVRYTFLLDLATGASIPTLVVGPTGTGKSVYTNRYLVSSLPLTRYAKIIVGFSARTSANAAQSQIDSKLDKRRKGVYGPPFGKKCVLFVDDLNMPQPDLYGAQPPIELLRQFMDYGGWYGRDNQFREIVDVNVIAAMSPPGGGRHHVTPRFLRHFSTIAMTDATPETLTSIFSTILGWYFQHKDFSDELREMCIPIIGATTDLYHSAMRNLLPTPAKSHYTFNLRDYARLVQFKHENQSDTDWTRTYPFLKKRETLLAEFKKQGMYAVLWDRSRKLVGDASLFKDCPPYMGCEDDKTIKATEKLTLNKKLSADWKNKVLSVLTDSRVENLEVALAGGVVHVLWKDSGDVTSIASFGVDPLEALMRVTELKQAVGTTKCHTCVLDLCELVDFKQWTPKAFESLNSLLEQVFPVYWMVVAFVPREWDYTFMTSMRHLPVVKAMAGKWVRLSAGYTVVVGAHQKLTPTDISDFPFDPCEWSSAMPGVDRKVYKEMERNPMQLAHLLEFVCRKGEGVMFLGKLHTRVVWEVLKSDRHVVALEENSNLLQYTLEFLKSEVNSGANRCKLVSRSEKSRRVWEPFTDMWFKLSQRRRNKIYEFLFLETWPRRNNDAEYMRRKEHMLVLMDNYHDATRMNAKNFLDRLECLYFVESEKALKVESYGALISTDDEAETGVVFNTAAHEKESDTEDIDLDYHPATVFQASGSSSAAPSTCQATQASHVARSALGKTPSKLAARPTPRAATPPPLHPWEFGSTASSFSHG</sequence>
<feature type="domain" description="AAA+ ATPase" evidence="13">
    <location>
        <begin position="79"/>
        <end position="218"/>
    </location>
</feature>
<feature type="domain" description="AAA+ ATPase" evidence="13">
    <location>
        <begin position="754"/>
        <end position="901"/>
    </location>
</feature>
<feature type="region of interest" description="Disordered" evidence="12">
    <location>
        <begin position="1464"/>
        <end position="1499"/>
    </location>
</feature>
<evidence type="ECO:0000256" key="10">
    <source>
        <dbReference type="ARBA" id="ARBA00023212"/>
    </source>
</evidence>
<gene>
    <name evidence="14" type="ORF">CBR_g53503</name>
</gene>
<dbReference type="GO" id="GO:0005930">
    <property type="term" value="C:axoneme"/>
    <property type="evidence" value="ECO:0007669"/>
    <property type="project" value="UniProtKB-SubCell"/>
</dbReference>
<dbReference type="GO" id="GO:0051959">
    <property type="term" value="F:dynein light intermediate chain binding"/>
    <property type="evidence" value="ECO:0007669"/>
    <property type="project" value="InterPro"/>
</dbReference>
<protein>
    <recommendedName>
        <fullName evidence="13">AAA+ ATPase domain-containing protein</fullName>
    </recommendedName>
</protein>